<dbReference type="HOGENOM" id="CLU_3031757_0_0_1"/>
<dbReference type="Bgee" id="ENSMUSG00000003068">
    <property type="expression patterns" value="Expressed in ileal epithelium and 273 other cell types or tissues"/>
</dbReference>
<dbReference type="MGI" id="MGI:1341870">
    <property type="gene designation" value="Stk11"/>
</dbReference>
<gene>
    <name evidence="1 2" type="primary">Stk11</name>
</gene>
<organism evidence="1 3">
    <name type="scientific">Mus musculus</name>
    <name type="common">Mouse</name>
    <dbReference type="NCBI Taxonomy" id="10090"/>
    <lineage>
        <taxon>Eukaryota</taxon>
        <taxon>Metazoa</taxon>
        <taxon>Chordata</taxon>
        <taxon>Craniata</taxon>
        <taxon>Vertebrata</taxon>
        <taxon>Euteleostomi</taxon>
        <taxon>Mammalia</taxon>
        <taxon>Eutheria</taxon>
        <taxon>Euarchontoglires</taxon>
        <taxon>Glires</taxon>
        <taxon>Rodentia</taxon>
        <taxon>Myomorpha</taxon>
        <taxon>Muroidea</taxon>
        <taxon>Muridae</taxon>
        <taxon>Murinae</taxon>
        <taxon>Mus</taxon>
        <taxon>Mus</taxon>
    </lineage>
</organism>
<name>D6RGT4_MOUSE</name>
<keyword evidence="3" id="KW-1185">Reference proteome</keyword>
<reference evidence="1 3" key="2">
    <citation type="journal article" date="2011" name="PLoS Biol.">
        <title>Modernizing reference genome assemblies.</title>
        <authorList>
            <person name="Church D.M."/>
            <person name="Schneider V.A."/>
            <person name="Graves T."/>
            <person name="Auger K."/>
            <person name="Cunningham F."/>
            <person name="Bouk N."/>
            <person name="Chen H.C."/>
            <person name="Agarwala R."/>
            <person name="McLaren W.M."/>
            <person name="Ritchie G.R."/>
            <person name="Albracht D."/>
            <person name="Kremitzki M."/>
            <person name="Rock S."/>
            <person name="Kotkiewicz H."/>
            <person name="Kremitzki C."/>
            <person name="Wollam A."/>
            <person name="Trani L."/>
            <person name="Fulton L."/>
            <person name="Fulton R."/>
            <person name="Matthews L."/>
            <person name="Whitehead S."/>
            <person name="Chow W."/>
            <person name="Torrance J."/>
            <person name="Dunn M."/>
            <person name="Harden G."/>
            <person name="Threadgold G."/>
            <person name="Wood J."/>
            <person name="Collins J."/>
            <person name="Heath P."/>
            <person name="Griffiths G."/>
            <person name="Pelan S."/>
            <person name="Grafham D."/>
            <person name="Eichler E.E."/>
            <person name="Weinstock G."/>
            <person name="Mardis E.R."/>
            <person name="Wilson R.K."/>
            <person name="Howe K."/>
            <person name="Flicek P."/>
            <person name="Hubbard T."/>
        </authorList>
    </citation>
    <scope>NUCLEOTIDE SEQUENCE [LARGE SCALE GENOMIC DNA]</scope>
    <source>
        <strain evidence="1 3">C57BL/6J</strain>
    </source>
</reference>
<reference evidence="1" key="4">
    <citation type="submission" date="2025-09" db="UniProtKB">
        <authorList>
            <consortium name="Ensembl"/>
        </authorList>
    </citation>
    <scope>IDENTIFICATION</scope>
    <source>
        <strain evidence="1">C57BL/6J</strain>
    </source>
</reference>
<dbReference type="GeneTree" id="ENSGT00940000158050"/>
<reference evidence="1 3" key="1">
    <citation type="journal article" date="2009" name="PLoS Biol.">
        <title>Lineage-specific biology revealed by a finished genome assembly of the mouse.</title>
        <authorList>
            <consortium name="Mouse Genome Sequencing Consortium"/>
            <person name="Church D.M."/>
            <person name="Goodstadt L."/>
            <person name="Hillier L.W."/>
            <person name="Zody M.C."/>
            <person name="Goldstein S."/>
            <person name="She X."/>
            <person name="Bult C.J."/>
            <person name="Agarwala R."/>
            <person name="Cherry J.L."/>
            <person name="DiCuccio M."/>
            <person name="Hlavina W."/>
            <person name="Kapustin Y."/>
            <person name="Meric P."/>
            <person name="Maglott D."/>
            <person name="Birtle Z."/>
            <person name="Marques A.C."/>
            <person name="Graves T."/>
            <person name="Zhou S."/>
            <person name="Teague B."/>
            <person name="Potamousis K."/>
            <person name="Churas C."/>
            <person name="Place M."/>
            <person name="Herschleb J."/>
            <person name="Runnheim R."/>
            <person name="Forrest D."/>
            <person name="Amos-Landgraf J."/>
            <person name="Schwartz D.C."/>
            <person name="Cheng Z."/>
            <person name="Lindblad-Toh K."/>
            <person name="Eichler E.E."/>
            <person name="Ponting C.P."/>
        </authorList>
    </citation>
    <scope>NUCLEOTIDE SEQUENCE [LARGE SCALE GENOMIC DNA]</scope>
    <source>
        <strain evidence="1 3">C57BL/6J</strain>
    </source>
</reference>
<dbReference type="Antibodypedia" id="2048">
    <property type="antibodies" value="1357 antibodies from 44 providers"/>
</dbReference>
<protein>
    <submittedName>
        <fullName evidence="1">Serine/threonine kinase 11</fullName>
    </submittedName>
</protein>
<dbReference type="AlphaFoldDB" id="D6RGT4"/>
<reference evidence="1" key="3">
    <citation type="submission" date="2025-08" db="UniProtKB">
        <authorList>
            <consortium name="Ensembl"/>
        </authorList>
    </citation>
    <scope>IDENTIFICATION</scope>
    <source>
        <strain evidence="1">C57BL/6J</strain>
    </source>
</reference>
<proteinExistence type="predicted"/>
<dbReference type="Proteomes" id="UP000000589">
    <property type="component" value="Chromosome 10"/>
</dbReference>
<evidence type="ECO:0000313" key="3">
    <source>
        <dbReference type="Proteomes" id="UP000000589"/>
    </source>
</evidence>
<accession>D6RGT4</accession>
<dbReference type="ExpressionAtlas" id="D6RGT4">
    <property type="expression patterns" value="baseline and differential"/>
</dbReference>
<evidence type="ECO:0000313" key="1">
    <source>
        <dbReference type="Ensembl" id="ENSMUSP00000101010.3"/>
    </source>
</evidence>
<dbReference type="VEuPathDB" id="HostDB:ENSMUSG00000003068"/>
<dbReference type="Ensembl" id="ENSMUST00000105371.9">
    <property type="protein sequence ID" value="ENSMUSP00000101010.3"/>
    <property type="gene ID" value="ENSMUSG00000003068.18"/>
</dbReference>
<dbReference type="AGR" id="MGI:1341870"/>
<evidence type="ECO:0000313" key="2">
    <source>
        <dbReference type="MGI" id="MGI:1341870"/>
    </source>
</evidence>
<sequence>MDVADPEPLGLFSEGELMSVGMDTFIHRIDSTEGDPAAAAAAASECDPACGRAVQ</sequence>